<dbReference type="Gene3D" id="1.10.287.410">
    <property type="match status" value="1"/>
</dbReference>
<dbReference type="GO" id="GO:0004185">
    <property type="term" value="F:serine-type carboxypeptidase activity"/>
    <property type="evidence" value="ECO:0007669"/>
    <property type="project" value="UniProtKB-EC"/>
</dbReference>
<dbReference type="Proteomes" id="UP000194127">
    <property type="component" value="Unassembled WGS sequence"/>
</dbReference>
<evidence type="ECO:0000256" key="1">
    <source>
        <dbReference type="ARBA" id="ARBA00009431"/>
    </source>
</evidence>
<gene>
    <name evidence="8" type="ORF">POSPLADRAFT_1051273</name>
</gene>
<dbReference type="PANTHER" id="PTHR11802:SF113">
    <property type="entry name" value="SERINE CARBOXYPEPTIDASE CTSA-4.1"/>
    <property type="match status" value="1"/>
</dbReference>
<proteinExistence type="inferred from homology"/>
<dbReference type="PANTHER" id="PTHR11802">
    <property type="entry name" value="SERINE PROTEASE FAMILY S10 SERINE CARBOXYPEPTIDASE"/>
    <property type="match status" value="1"/>
</dbReference>
<dbReference type="GO" id="GO:0006508">
    <property type="term" value="P:proteolysis"/>
    <property type="evidence" value="ECO:0007669"/>
    <property type="project" value="UniProtKB-KW"/>
</dbReference>
<dbReference type="InterPro" id="IPR029058">
    <property type="entry name" value="AB_hydrolase_fold"/>
</dbReference>
<name>A0A1X6NER1_9APHY</name>
<comment type="similarity">
    <text evidence="1">Belongs to the peptidase S10 family.</text>
</comment>
<evidence type="ECO:0000313" key="9">
    <source>
        <dbReference type="Proteomes" id="UP000194127"/>
    </source>
</evidence>
<organism evidence="8 9">
    <name type="scientific">Postia placenta MAD-698-R-SB12</name>
    <dbReference type="NCBI Taxonomy" id="670580"/>
    <lineage>
        <taxon>Eukaryota</taxon>
        <taxon>Fungi</taxon>
        <taxon>Dikarya</taxon>
        <taxon>Basidiomycota</taxon>
        <taxon>Agaricomycotina</taxon>
        <taxon>Agaricomycetes</taxon>
        <taxon>Polyporales</taxon>
        <taxon>Adustoporiaceae</taxon>
        <taxon>Rhodonia</taxon>
    </lineage>
</organism>
<keyword evidence="9" id="KW-1185">Reference proteome</keyword>
<evidence type="ECO:0000256" key="7">
    <source>
        <dbReference type="SAM" id="SignalP"/>
    </source>
</evidence>
<dbReference type="Gene3D" id="3.40.50.1820">
    <property type="entry name" value="alpha/beta hydrolase"/>
    <property type="match status" value="2"/>
</dbReference>
<evidence type="ECO:0000256" key="3">
    <source>
        <dbReference type="ARBA" id="ARBA00022645"/>
    </source>
</evidence>
<keyword evidence="6" id="KW-0325">Glycoprotein</keyword>
<accession>A0A1X6NER1</accession>
<dbReference type="InterPro" id="IPR001563">
    <property type="entry name" value="Peptidase_S10"/>
</dbReference>
<keyword evidence="5" id="KW-0378">Hydrolase</keyword>
<protein>
    <recommendedName>
        <fullName evidence="2">carboxypeptidase C</fullName>
        <ecNumber evidence="2">3.4.16.5</ecNumber>
    </recommendedName>
</protein>
<dbReference type="Pfam" id="PF00450">
    <property type="entry name" value="Peptidase_S10"/>
    <property type="match status" value="2"/>
</dbReference>
<evidence type="ECO:0000256" key="5">
    <source>
        <dbReference type="ARBA" id="ARBA00022801"/>
    </source>
</evidence>
<dbReference type="AlphaFoldDB" id="A0A1X6NER1"/>
<evidence type="ECO:0000256" key="2">
    <source>
        <dbReference type="ARBA" id="ARBA00012446"/>
    </source>
</evidence>
<dbReference type="OrthoDB" id="443318at2759"/>
<keyword evidence="7" id="KW-0732">Signal</keyword>
<evidence type="ECO:0000256" key="4">
    <source>
        <dbReference type="ARBA" id="ARBA00022670"/>
    </source>
</evidence>
<evidence type="ECO:0000313" key="8">
    <source>
        <dbReference type="EMBL" id="OSX67119.1"/>
    </source>
</evidence>
<feature type="signal peptide" evidence="7">
    <location>
        <begin position="1"/>
        <end position="17"/>
    </location>
</feature>
<dbReference type="EC" id="3.4.16.5" evidence="2"/>
<sequence length="443" mass="48189">MLRKAVGLLLAASFVTAFRLEPGVQHAFSTHVGSSGHTGGATPDVVGQPNLATRLEMTSDPNATLFCARKGDKSTAGYAHFTNANGEEDKHMFWWWFHARKDPENAPVVLIFGGGPGSSGMFMPFSGAGPCRVTAGEDGAGAAVPAEYSWTDEVNVLAIGHPVGVGHSYGTSSSLRNSSERAAWDVDDFLQAFWVKYPSLTKGLFMIQSASYGGTYIPNIVNVIHSRNLAAAEISTSARVVKSPDAASPVPSLHDAEMSIERFSLQTCDVAVGAIYAAGLTGRNPYHATQACNIGEVYDCFPEMGRLNDVMHSDKIRSYIKVPDEVHFVYTSEDTFHRFYTNGDMAQPAYQLLTPAINAGLRVLVYNGNTDGVCSWRSNVSWMRLLKTTHQAAFRTAPDIAWPGVGWLRQMMPVTSSSEDAFREILVKWLRNETFVDTDADSL</sequence>
<feature type="chain" id="PRO_5010886741" description="carboxypeptidase C" evidence="7">
    <location>
        <begin position="18"/>
        <end position="443"/>
    </location>
</feature>
<dbReference type="EMBL" id="KZ110591">
    <property type="protein sequence ID" value="OSX67119.1"/>
    <property type="molecule type" value="Genomic_DNA"/>
</dbReference>
<evidence type="ECO:0000256" key="6">
    <source>
        <dbReference type="ARBA" id="ARBA00023180"/>
    </source>
</evidence>
<dbReference type="PRINTS" id="PR00724">
    <property type="entry name" value="CRBOXYPTASEC"/>
</dbReference>
<dbReference type="GeneID" id="36325093"/>
<dbReference type="SUPFAM" id="SSF53474">
    <property type="entry name" value="alpha/beta-Hydrolases"/>
    <property type="match status" value="1"/>
</dbReference>
<reference evidence="8 9" key="1">
    <citation type="submission" date="2017-04" db="EMBL/GenBank/DDBJ databases">
        <title>Genome Sequence of the Model Brown-Rot Fungus Postia placenta SB12.</title>
        <authorList>
            <consortium name="DOE Joint Genome Institute"/>
            <person name="Gaskell J."/>
            <person name="Kersten P."/>
            <person name="Larrondo L.F."/>
            <person name="Canessa P."/>
            <person name="Martinez D."/>
            <person name="Hibbett D."/>
            <person name="Schmoll M."/>
            <person name="Kubicek C.P."/>
            <person name="Martinez A.T."/>
            <person name="Yadav J."/>
            <person name="Master E."/>
            <person name="Magnuson J.K."/>
            <person name="James T."/>
            <person name="Yaver D."/>
            <person name="Berka R."/>
            <person name="Labutti K."/>
            <person name="Lipzen A."/>
            <person name="Aerts A."/>
            <person name="Barry K."/>
            <person name="Henrissat B."/>
            <person name="Blanchette R."/>
            <person name="Grigoriev I."/>
            <person name="Cullen D."/>
        </authorList>
    </citation>
    <scope>NUCLEOTIDE SEQUENCE [LARGE SCALE GENOMIC DNA]</scope>
    <source>
        <strain evidence="8 9">MAD-698-R-SB12</strain>
    </source>
</reference>
<keyword evidence="4" id="KW-0645">Protease</keyword>
<dbReference type="RefSeq" id="XP_024343913.1">
    <property type="nucleotide sequence ID" value="XM_024480143.1"/>
</dbReference>
<keyword evidence="3" id="KW-0121">Carboxypeptidase</keyword>